<dbReference type="AlphaFoldDB" id="A0A2P2DDR2"/>
<evidence type="ECO:0000256" key="1">
    <source>
        <dbReference type="SAM" id="Phobius"/>
    </source>
</evidence>
<name>A0A2P2DDR2_9LEPT</name>
<keyword evidence="1" id="KW-0812">Transmembrane</keyword>
<feature type="transmembrane region" description="Helical" evidence="1">
    <location>
        <begin position="32"/>
        <end position="53"/>
    </location>
</feature>
<protein>
    <submittedName>
        <fullName evidence="2">Uncharacterized protein</fullName>
    </submittedName>
</protein>
<organism evidence="2 3">
    <name type="scientific">Leptospira ellinghausenii</name>
    <dbReference type="NCBI Taxonomy" id="1917822"/>
    <lineage>
        <taxon>Bacteria</taxon>
        <taxon>Pseudomonadati</taxon>
        <taxon>Spirochaetota</taxon>
        <taxon>Spirochaetia</taxon>
        <taxon>Leptospirales</taxon>
        <taxon>Leptospiraceae</taxon>
        <taxon>Leptospira</taxon>
    </lineage>
</organism>
<dbReference type="EMBL" id="BFAZ01000009">
    <property type="protein sequence ID" value="GBF42761.1"/>
    <property type="molecule type" value="Genomic_DNA"/>
</dbReference>
<reference evidence="3" key="1">
    <citation type="journal article" date="2019" name="Microbiol. Immunol.">
        <title>Molecular and phenotypic characterization of Leptospira johnsonii sp. nov., Leptospira ellinghausenii sp. nov. and Leptospira ryugenii sp. nov. isolated from soil and water in Japan.</title>
        <authorList>
            <person name="Masuzawa T."/>
            <person name="Saito M."/>
            <person name="Nakao R."/>
            <person name="Nikaido Y."/>
            <person name="Matsumoto M."/>
            <person name="Ogawa M."/>
            <person name="Yokoyama M."/>
            <person name="Hidaka Y."/>
            <person name="Tomita J."/>
            <person name="Sakakibara K."/>
            <person name="Suzuki K."/>
            <person name="Yasuda S."/>
            <person name="Sato H."/>
            <person name="Yamaguchi M."/>
            <person name="Yoshida S.I."/>
            <person name="Koizumi N."/>
            <person name="Kawamura Y."/>
        </authorList>
    </citation>
    <scope>NUCLEOTIDE SEQUENCE [LARGE SCALE GENOMIC DNA]</scope>
    <source>
        <strain evidence="3">E18</strain>
    </source>
</reference>
<keyword evidence="3" id="KW-1185">Reference proteome</keyword>
<keyword evidence="1" id="KW-0472">Membrane</keyword>
<evidence type="ECO:0000313" key="2">
    <source>
        <dbReference type="EMBL" id="GBF42761.1"/>
    </source>
</evidence>
<accession>A0A2P2DDR2</accession>
<sequence length="56" mass="6191">MKDEVEIFTTLLITMEQGTTTQGMVILNQEEVLVFTLLTIVAVIIPNMVPLIATIT</sequence>
<dbReference type="Proteomes" id="UP000245206">
    <property type="component" value="Unassembled WGS sequence"/>
</dbReference>
<comment type="caution">
    <text evidence="2">The sequence shown here is derived from an EMBL/GenBank/DDBJ whole genome shotgun (WGS) entry which is preliminary data.</text>
</comment>
<gene>
    <name evidence="2" type="ORF">LPTSP2_20510</name>
</gene>
<evidence type="ECO:0000313" key="3">
    <source>
        <dbReference type="Proteomes" id="UP000245206"/>
    </source>
</evidence>
<proteinExistence type="predicted"/>
<keyword evidence="1" id="KW-1133">Transmembrane helix</keyword>